<accession>A0A4R0IWB2</accession>
<dbReference type="OrthoDB" id="4548523at2"/>
<gene>
    <name evidence="1" type="ORF">E0H50_09335</name>
</gene>
<dbReference type="EMBL" id="SJKA01000003">
    <property type="protein sequence ID" value="TCC36884.1"/>
    <property type="molecule type" value="Genomic_DNA"/>
</dbReference>
<proteinExistence type="predicted"/>
<dbReference type="AlphaFoldDB" id="A0A4R0IWB2"/>
<organism evidence="1 2">
    <name type="scientific">Kribbella sindirgiensis</name>
    <dbReference type="NCBI Taxonomy" id="1124744"/>
    <lineage>
        <taxon>Bacteria</taxon>
        <taxon>Bacillati</taxon>
        <taxon>Actinomycetota</taxon>
        <taxon>Actinomycetes</taxon>
        <taxon>Propionibacteriales</taxon>
        <taxon>Kribbellaceae</taxon>
        <taxon>Kribbella</taxon>
    </lineage>
</organism>
<keyword evidence="2" id="KW-1185">Reference proteome</keyword>
<comment type="caution">
    <text evidence="1">The sequence shown here is derived from an EMBL/GenBank/DDBJ whole genome shotgun (WGS) entry which is preliminary data.</text>
</comment>
<name>A0A4R0IWB2_9ACTN</name>
<reference evidence="1 2" key="1">
    <citation type="submission" date="2019-02" db="EMBL/GenBank/DDBJ databases">
        <title>Kribbella capetownensis sp. nov. and Kribbella speibonae sp. nov., isolated from soil.</title>
        <authorList>
            <person name="Curtis S.M."/>
            <person name="Norton I."/>
            <person name="Everest G.J."/>
            <person name="Meyers P.R."/>
        </authorList>
    </citation>
    <scope>NUCLEOTIDE SEQUENCE [LARGE SCALE GENOMIC DNA]</scope>
    <source>
        <strain evidence="1 2">DSM 27082</strain>
    </source>
</reference>
<sequence length="191" mass="21551">MIRGVKETLHDYLRKAREAMVWKLDGLGEYDIRRPLTPSGTNLLGLVKHLSIVEAWYFGKTFDRPFAEELPWWDDDAEPNVEMWATADETRASIVDRYQRACAHADATIEALDLDASGLVPWWRKSSVTLHGILVHVLAETNRHAGHADILREQLDGAAGMSSTNSNLPEQDAEWWAAYRARVEEAARAAV</sequence>
<evidence type="ECO:0000313" key="2">
    <source>
        <dbReference type="Proteomes" id="UP000292695"/>
    </source>
</evidence>
<dbReference type="Gene3D" id="1.20.120.450">
    <property type="entry name" value="dinb family like domain"/>
    <property type="match status" value="1"/>
</dbReference>
<dbReference type="SUPFAM" id="SSF109854">
    <property type="entry name" value="DinB/YfiT-like putative metalloenzymes"/>
    <property type="match status" value="1"/>
</dbReference>
<protein>
    <submittedName>
        <fullName evidence="1">DinB family protein</fullName>
    </submittedName>
</protein>
<dbReference type="Proteomes" id="UP000292695">
    <property type="component" value="Unassembled WGS sequence"/>
</dbReference>
<evidence type="ECO:0000313" key="1">
    <source>
        <dbReference type="EMBL" id="TCC36884.1"/>
    </source>
</evidence>
<dbReference type="InterPro" id="IPR034660">
    <property type="entry name" value="DinB/YfiT-like"/>
</dbReference>
<dbReference type="Pfam" id="PF04978">
    <property type="entry name" value="MST"/>
    <property type="match status" value="1"/>
</dbReference>
<dbReference type="InterPro" id="IPR007061">
    <property type="entry name" value="MST-like"/>
</dbReference>